<evidence type="ECO:0000313" key="10">
    <source>
        <dbReference type="EMBL" id="OAG29433.1"/>
    </source>
</evidence>
<dbReference type="InterPro" id="IPR031468">
    <property type="entry name" value="SMP_LBD"/>
</dbReference>
<dbReference type="CDD" id="cd21678">
    <property type="entry name" value="SMP_TCB"/>
    <property type="match status" value="1"/>
</dbReference>
<feature type="region of interest" description="Disordered" evidence="6">
    <location>
        <begin position="720"/>
        <end position="741"/>
    </location>
</feature>
<protein>
    <submittedName>
        <fullName evidence="10">Uncharacterized protein</fullName>
    </submittedName>
</protein>
<evidence type="ECO:0000256" key="5">
    <source>
        <dbReference type="ARBA" id="ARBA00023136"/>
    </source>
</evidence>
<gene>
    <name evidence="10" type="ORF">NEDG_00566</name>
</gene>
<evidence type="ECO:0000313" key="11">
    <source>
        <dbReference type="Proteomes" id="UP000185944"/>
    </source>
</evidence>
<dbReference type="PANTHER" id="PTHR46980:SF2">
    <property type="entry name" value="TRICALBIN-1-RELATED"/>
    <property type="match status" value="1"/>
</dbReference>
<keyword evidence="7" id="KW-0812">Transmembrane</keyword>
<dbReference type="GeneID" id="93646916"/>
<keyword evidence="5 7" id="KW-0472">Membrane</keyword>
<feature type="transmembrane region" description="Helical" evidence="7">
    <location>
        <begin position="46"/>
        <end position="66"/>
    </location>
</feature>
<evidence type="ECO:0000256" key="1">
    <source>
        <dbReference type="ARBA" id="ARBA00004370"/>
    </source>
</evidence>
<accession>A0A177EBV4</accession>
<dbReference type="Proteomes" id="UP000185944">
    <property type="component" value="Unassembled WGS sequence"/>
</dbReference>
<feature type="domain" description="C2" evidence="8">
    <location>
        <begin position="832"/>
        <end position="947"/>
    </location>
</feature>
<keyword evidence="11" id="KW-1185">Reference proteome</keyword>
<dbReference type="EMBL" id="LTDL01000040">
    <property type="protein sequence ID" value="OAG29433.1"/>
    <property type="molecule type" value="Genomic_DNA"/>
</dbReference>
<comment type="caution">
    <text evidence="10">The sequence shown here is derived from an EMBL/GenBank/DDBJ whole genome shotgun (WGS) entry which is preliminary data.</text>
</comment>
<dbReference type="OrthoDB" id="1029639at2759"/>
<evidence type="ECO:0000259" key="9">
    <source>
        <dbReference type="PROSITE" id="PS51847"/>
    </source>
</evidence>
<feature type="compositionally biased region" description="Pro residues" evidence="6">
    <location>
        <begin position="725"/>
        <end position="740"/>
    </location>
</feature>
<comment type="subcellular location">
    <subcellularLocation>
        <location evidence="1">Membrane</location>
    </subcellularLocation>
</comment>
<sequence>MNGVEDAGRELSEEDDLFREEQASAEKYTKSLAKYEGALALDKPTFFLKMLQIPGLVFFAGVFGYLLGSAGFKPWVIVPLLYAVGFVFLRRIGEFKRSMEAFIYFSIRKQSVSKFEKVDWINDLLEKVWRYGEASISKILLLKVGAALQHVKVPMVSDVRLDRFTLGGQPPVIEGIKIRSSDKESLVIDMLLHFIPSALQNHQVLEVAGVEGGRTDWNSKITLTARVGGPVAGIDMPVTLQNISFRGSMRLKINLTYEQTVIEGVEFSFLKQPVVGFNIIPLKIVDIMDVPGLSTAIKKVIQVTIAKEALYPKKIVVALKPKSLYYVGVIVVHIHHLVTTLEGDVSVEVGINGRPDKSTAKIRGSACNVLAYIPIKNLDDCIQILIRKNERASPMATGAVFIEEVCMQSRAQMIVPLTNGLGYADVSAAYFPKLQIDKVTDEEKPKSAIVTIKLVQLIDMIDVLGKPFKSLSVKATVFLKEKRVLGKDPAHMSAAELMTPTAKSPTPSATNESSTDSDEDQKSQTDRSALSDEVLGVFETKCVREVISPGFDDNFVFFTRDTKRTTLLVEAFDNHRLLGHFTLNVRRGVSIAYGTFDFWNTNAGKAKLIFSAEYACMAKVKMHRYNLIREVRVVHIDAPGAYRGYIVTEGRVVEIPSFFSPATGPHHGTVLVPVMNETELSKIVIYEKDEVFGGCDVISGKNYLGTVPITLEINDFPLRASPTEAPTPPGPVSEPAPEPASEPVLSTFIQVRVVICRTNHPIFLEFSKEGVVLDRSAPSNGKKLYGEFFFFTDVNVSVFTVKEGFLIGKFLLSKTNGRHEIKLAHGQIFVIDVNNRWFAAPSRPILQQGTLSLTLEQIESTNFPNKEIYSKLFVELFLNDTHYTSKATADLNSPRLDELFTFNVFLPLDQLYFRVGGWTLLKEKKYVGEYTLPLSCLSKGQITLQVPIISMHLEEEREICTIKAISELE</sequence>
<dbReference type="SUPFAM" id="SSF49562">
    <property type="entry name" value="C2 domain (Calcium/lipid-binding domain, CaLB)"/>
    <property type="match status" value="1"/>
</dbReference>
<reference evidence="10 11" key="1">
    <citation type="submission" date="2016-02" db="EMBL/GenBank/DDBJ databases">
        <title>Discovery of a natural microsporidian pathogen with a broad tissue tropism in Caenorhabditis elegans.</title>
        <authorList>
            <person name="Luallen R.J."/>
            <person name="Reinke A.W."/>
            <person name="Tong L."/>
            <person name="Botts M.R."/>
            <person name="Felix M.-A."/>
            <person name="Troemel E.R."/>
        </authorList>
    </citation>
    <scope>NUCLEOTIDE SEQUENCE [LARGE SCALE GENOMIC DNA]</scope>
    <source>
        <strain evidence="10 11">JUm2807</strain>
    </source>
</reference>
<dbReference type="Pfam" id="PF25669">
    <property type="entry name" value="SMP_MUG190-like"/>
    <property type="match status" value="1"/>
</dbReference>
<dbReference type="InterPro" id="IPR000008">
    <property type="entry name" value="C2_dom"/>
</dbReference>
<dbReference type="GO" id="GO:0016020">
    <property type="term" value="C:membrane"/>
    <property type="evidence" value="ECO:0007669"/>
    <property type="project" value="UniProtKB-SubCell"/>
</dbReference>
<dbReference type="Pfam" id="PF00168">
    <property type="entry name" value="C2"/>
    <property type="match status" value="1"/>
</dbReference>
<evidence type="ECO:0000256" key="3">
    <source>
        <dbReference type="ARBA" id="ARBA00023055"/>
    </source>
</evidence>
<dbReference type="VEuPathDB" id="MicrosporidiaDB:NEDG_00566"/>
<keyword evidence="3" id="KW-0445">Lipid transport</keyword>
<dbReference type="AlphaFoldDB" id="A0A177EBV4"/>
<feature type="region of interest" description="Disordered" evidence="6">
    <location>
        <begin position="497"/>
        <end position="528"/>
    </location>
</feature>
<evidence type="ECO:0000256" key="6">
    <source>
        <dbReference type="SAM" id="MobiDB-lite"/>
    </source>
</evidence>
<organism evidence="10 11">
    <name type="scientific">Nematocida displodere</name>
    <dbReference type="NCBI Taxonomy" id="1805483"/>
    <lineage>
        <taxon>Eukaryota</taxon>
        <taxon>Fungi</taxon>
        <taxon>Fungi incertae sedis</taxon>
        <taxon>Microsporidia</taxon>
        <taxon>Nematocida</taxon>
    </lineage>
</organism>
<dbReference type="PROSITE" id="PS50004">
    <property type="entry name" value="C2"/>
    <property type="match status" value="1"/>
</dbReference>
<evidence type="ECO:0000256" key="2">
    <source>
        <dbReference type="ARBA" id="ARBA00022448"/>
    </source>
</evidence>
<dbReference type="GO" id="GO:0008289">
    <property type="term" value="F:lipid binding"/>
    <property type="evidence" value="ECO:0007669"/>
    <property type="project" value="UniProtKB-KW"/>
</dbReference>
<dbReference type="RefSeq" id="XP_067544081.1">
    <property type="nucleotide sequence ID" value="XM_067687984.1"/>
</dbReference>
<keyword evidence="2" id="KW-0813">Transport</keyword>
<dbReference type="STRING" id="1805483.A0A177EBV4"/>
<keyword evidence="7" id="KW-1133">Transmembrane helix</keyword>
<evidence type="ECO:0000256" key="4">
    <source>
        <dbReference type="ARBA" id="ARBA00023121"/>
    </source>
</evidence>
<feature type="compositionally biased region" description="Low complexity" evidence="6">
    <location>
        <begin position="499"/>
        <end position="510"/>
    </location>
</feature>
<feature type="transmembrane region" description="Helical" evidence="7">
    <location>
        <begin position="72"/>
        <end position="89"/>
    </location>
</feature>
<feature type="domain" description="SMP-LTD" evidence="9">
    <location>
        <begin position="114"/>
        <end position="320"/>
    </location>
</feature>
<dbReference type="PROSITE" id="PS51847">
    <property type="entry name" value="SMP"/>
    <property type="match status" value="1"/>
</dbReference>
<dbReference type="InterPro" id="IPR035892">
    <property type="entry name" value="C2_domain_sf"/>
</dbReference>
<keyword evidence="4" id="KW-0446">Lipid-binding</keyword>
<evidence type="ECO:0000256" key="7">
    <source>
        <dbReference type="SAM" id="Phobius"/>
    </source>
</evidence>
<name>A0A177EBV4_9MICR</name>
<proteinExistence type="predicted"/>
<dbReference type="InterPro" id="IPR052455">
    <property type="entry name" value="Tricalbin_domain"/>
</dbReference>
<evidence type="ECO:0000259" key="8">
    <source>
        <dbReference type="PROSITE" id="PS50004"/>
    </source>
</evidence>
<dbReference type="PANTHER" id="PTHR46980">
    <property type="entry name" value="TRICALBIN-1-RELATED"/>
    <property type="match status" value="1"/>
</dbReference>
<dbReference type="Gene3D" id="2.60.40.150">
    <property type="entry name" value="C2 domain"/>
    <property type="match status" value="1"/>
</dbReference>
<dbReference type="GO" id="GO:0006869">
    <property type="term" value="P:lipid transport"/>
    <property type="evidence" value="ECO:0007669"/>
    <property type="project" value="UniProtKB-KW"/>
</dbReference>